<feature type="domain" description="GAIN-B" evidence="7">
    <location>
        <begin position="198"/>
        <end position="350"/>
    </location>
</feature>
<dbReference type="Pfam" id="PF01825">
    <property type="entry name" value="GPS"/>
    <property type="match status" value="1"/>
</dbReference>
<evidence type="ECO:0000256" key="2">
    <source>
        <dbReference type="ARBA" id="ARBA00022692"/>
    </source>
</evidence>
<dbReference type="GO" id="GO:0007189">
    <property type="term" value="P:adenylate cyclase-activating G protein-coupled receptor signaling pathway"/>
    <property type="evidence" value="ECO:0007669"/>
    <property type="project" value="TreeGrafter"/>
</dbReference>
<dbReference type="OrthoDB" id="1100386at2759"/>
<evidence type="ECO:0000256" key="4">
    <source>
        <dbReference type="ARBA" id="ARBA00023136"/>
    </source>
</evidence>
<dbReference type="InterPro" id="IPR057244">
    <property type="entry name" value="GAIN_B"/>
</dbReference>
<organism evidence="8 9">
    <name type="scientific">Bagarius yarrelli</name>
    <name type="common">Goonch</name>
    <name type="synonym">Bagrus yarrelli</name>
    <dbReference type="NCBI Taxonomy" id="175774"/>
    <lineage>
        <taxon>Eukaryota</taxon>
        <taxon>Metazoa</taxon>
        <taxon>Chordata</taxon>
        <taxon>Craniata</taxon>
        <taxon>Vertebrata</taxon>
        <taxon>Euteleostomi</taxon>
        <taxon>Actinopterygii</taxon>
        <taxon>Neopterygii</taxon>
        <taxon>Teleostei</taxon>
        <taxon>Ostariophysi</taxon>
        <taxon>Siluriformes</taxon>
        <taxon>Sisoridae</taxon>
        <taxon>Sisorinae</taxon>
        <taxon>Bagarius</taxon>
    </lineage>
</organism>
<sequence>MLHMMLMVPQDPGSQGQPGYILLRRLEGPLLVACLMYTTVSEPWRNIGFCSSTLNQTDSNLKEGWYRFNGTAGDMLVSSCAQDATKDRLTNYNLFTCNSSINNFITCSEGFIVYYLVPTQKIYATRHSNCTKTSCGANAYCGAVYGSCVCDPGLILLTDNNNYSCSALLLAENCQKVEEYLKLVMSLTSAIESNSTDNNELISSGNRVLAVVEKLVSLMVTPTDTENITSIKLNNVGSAAVVFISYTNMASILKPSFFKTDFSKEILMMSPVVSAKLPNINSTSLTRPVNFTFTHDKMLVQKANLSCVYWNETVWIDDGCSVSVTNSTHTTCSCTHLSTFALLMMTNPEKWCQMLAGVIHFLFLSAFVWMFIEAVLLYICVKNLLSISSKQKEVLHWKCMIVIGYAAPLVVVGVTTGLHSDAYTDKKTLVFKTLLQFVILGCPWALGFLTDNTMVYKIFFFLNSQQGTFIFIIHCVFNQEIRRQYRTYWMALCKMAGNHSRASRSHSN</sequence>
<dbReference type="PROSITE" id="PS50221">
    <property type="entry name" value="GAIN_B"/>
    <property type="match status" value="1"/>
</dbReference>
<keyword evidence="8" id="KW-0675">Receptor</keyword>
<keyword evidence="9" id="KW-1185">Reference proteome</keyword>
<keyword evidence="3 6" id="KW-1133">Transmembrane helix</keyword>
<dbReference type="PANTHER" id="PTHR12011:SF469">
    <property type="entry name" value="ADHESION G PROTEIN-COUPLED RECEPTOR E1-RELATED"/>
    <property type="match status" value="1"/>
</dbReference>
<comment type="subcellular location">
    <subcellularLocation>
        <location evidence="1">Membrane</location>
        <topology evidence="1">Multi-pass membrane protein</topology>
    </subcellularLocation>
</comment>
<dbReference type="InterPro" id="IPR000832">
    <property type="entry name" value="GPCR_2_secretin-like"/>
</dbReference>
<dbReference type="EMBL" id="VCAZ01000004">
    <property type="protein sequence ID" value="TSK18104.1"/>
    <property type="molecule type" value="Genomic_DNA"/>
</dbReference>
<evidence type="ECO:0000313" key="9">
    <source>
        <dbReference type="Proteomes" id="UP000319801"/>
    </source>
</evidence>
<evidence type="ECO:0000256" key="5">
    <source>
        <dbReference type="ARBA" id="ARBA00023157"/>
    </source>
</evidence>
<dbReference type="InterPro" id="IPR000203">
    <property type="entry name" value="GPS"/>
</dbReference>
<proteinExistence type="predicted"/>
<name>A0A556TLB7_BAGYA</name>
<dbReference type="AlphaFoldDB" id="A0A556TLB7"/>
<feature type="transmembrane region" description="Helical" evidence="6">
    <location>
        <begin position="354"/>
        <end position="379"/>
    </location>
</feature>
<comment type="caution">
    <text evidence="8">The sequence shown here is derived from an EMBL/GenBank/DDBJ whole genome shotgun (WGS) entry which is preliminary data.</text>
</comment>
<keyword evidence="5" id="KW-1015">Disulfide bond</keyword>
<dbReference type="Proteomes" id="UP000319801">
    <property type="component" value="Unassembled WGS sequence"/>
</dbReference>
<evidence type="ECO:0000256" key="3">
    <source>
        <dbReference type="ARBA" id="ARBA00022989"/>
    </source>
</evidence>
<dbReference type="GO" id="GO:0005886">
    <property type="term" value="C:plasma membrane"/>
    <property type="evidence" value="ECO:0007669"/>
    <property type="project" value="TreeGrafter"/>
</dbReference>
<protein>
    <submittedName>
        <fullName evidence="8">Adhesion G protein-coupled receptor E1</fullName>
    </submittedName>
</protein>
<evidence type="ECO:0000256" key="1">
    <source>
        <dbReference type="ARBA" id="ARBA00004141"/>
    </source>
</evidence>
<feature type="transmembrane region" description="Helical" evidence="6">
    <location>
        <begin position="394"/>
        <end position="417"/>
    </location>
</feature>
<dbReference type="Pfam" id="PF00002">
    <property type="entry name" value="7tm_2"/>
    <property type="match status" value="1"/>
</dbReference>
<dbReference type="GO" id="GO:0004930">
    <property type="term" value="F:G protein-coupled receptor activity"/>
    <property type="evidence" value="ECO:0007669"/>
    <property type="project" value="InterPro"/>
</dbReference>
<feature type="transmembrane region" description="Helical" evidence="6">
    <location>
        <begin position="455"/>
        <end position="477"/>
    </location>
</feature>
<keyword evidence="2 6" id="KW-0812">Transmembrane</keyword>
<keyword evidence="4 6" id="KW-0472">Membrane</keyword>
<dbReference type="Gene3D" id="1.20.1070.10">
    <property type="entry name" value="Rhodopsin 7-helix transmembrane proteins"/>
    <property type="match status" value="1"/>
</dbReference>
<evidence type="ECO:0000256" key="6">
    <source>
        <dbReference type="SAM" id="Phobius"/>
    </source>
</evidence>
<evidence type="ECO:0000313" key="8">
    <source>
        <dbReference type="EMBL" id="TSK18104.1"/>
    </source>
</evidence>
<dbReference type="InterPro" id="IPR046338">
    <property type="entry name" value="GAIN_dom_sf"/>
</dbReference>
<gene>
    <name evidence="8" type="ORF">Baya_1484</name>
</gene>
<accession>A0A556TLB7</accession>
<dbReference type="SMART" id="SM00303">
    <property type="entry name" value="GPS"/>
    <property type="match status" value="1"/>
</dbReference>
<dbReference type="Gene3D" id="2.60.220.50">
    <property type="match status" value="1"/>
</dbReference>
<evidence type="ECO:0000259" key="7">
    <source>
        <dbReference type="PROSITE" id="PS50221"/>
    </source>
</evidence>
<reference evidence="8 9" key="1">
    <citation type="journal article" date="2019" name="Genome Biol. Evol.">
        <title>Whole-Genome Sequencing of the Giant Devil Catfish, Bagarius yarrelli.</title>
        <authorList>
            <person name="Jiang W."/>
            <person name="Lv Y."/>
            <person name="Cheng L."/>
            <person name="Yang K."/>
            <person name="Chao B."/>
            <person name="Wang X."/>
            <person name="Li Y."/>
            <person name="Pan X."/>
            <person name="You X."/>
            <person name="Zhang Y."/>
            <person name="Yang J."/>
            <person name="Li J."/>
            <person name="Zhang X."/>
            <person name="Liu S."/>
            <person name="Sun C."/>
            <person name="Yang J."/>
            <person name="Shi Q."/>
        </authorList>
    </citation>
    <scope>NUCLEOTIDE SEQUENCE [LARGE SCALE GENOMIC DNA]</scope>
    <source>
        <strain evidence="8">JWS20170419001</strain>
        <tissue evidence="8">Muscle</tissue>
    </source>
</reference>
<dbReference type="PANTHER" id="PTHR12011">
    <property type="entry name" value="ADHESION G-PROTEIN COUPLED RECEPTOR"/>
    <property type="match status" value="1"/>
</dbReference>